<proteinExistence type="predicted"/>
<organism evidence="1 2">
    <name type="scientific">Linderina macrospora</name>
    <dbReference type="NCBI Taxonomy" id="4868"/>
    <lineage>
        <taxon>Eukaryota</taxon>
        <taxon>Fungi</taxon>
        <taxon>Fungi incertae sedis</taxon>
        <taxon>Zoopagomycota</taxon>
        <taxon>Kickxellomycotina</taxon>
        <taxon>Kickxellomycetes</taxon>
        <taxon>Kickxellales</taxon>
        <taxon>Kickxellaceae</taxon>
        <taxon>Linderina</taxon>
    </lineage>
</organism>
<comment type="caution">
    <text evidence="1">The sequence shown here is derived from an EMBL/GenBank/DDBJ whole genome shotgun (WGS) entry which is preliminary data.</text>
</comment>
<accession>A0ACC1J357</accession>
<keyword evidence="2" id="KW-1185">Reference proteome</keyword>
<sequence length="293" mass="31989">MPLQDTPVSTTPPSTLEETGPGGIDALQAKAELEVMRQELRWLLDESIPESIQFIHSSLQKLSFSSEQRRNPNTVLELTATGSDAKGTATISGTSVTQLSLDLSLSSQFNQGKPTTVYLKKSETLPLRQAQEAKSYIKSALHKTAGGRFDTVDEALNFFEYILDHVQTARATLAAGSQQGLQPLQWENTDKFAPQLPENLVIECALKGSVLVAHAYWLKFRRAVKSSGGLLDAFKKDPSTGHMLVVNGRLAEVRREIVFEAAFALVQESLATLDLVASVCTDVVGQLHSFDSM</sequence>
<dbReference type="EMBL" id="JANBPW010004058">
    <property type="protein sequence ID" value="KAJ1935950.1"/>
    <property type="molecule type" value="Genomic_DNA"/>
</dbReference>
<evidence type="ECO:0000313" key="2">
    <source>
        <dbReference type="Proteomes" id="UP001150603"/>
    </source>
</evidence>
<gene>
    <name evidence="1" type="ORF">FBU59_005218</name>
</gene>
<reference evidence="1" key="1">
    <citation type="submission" date="2022-07" db="EMBL/GenBank/DDBJ databases">
        <title>Phylogenomic reconstructions and comparative analyses of Kickxellomycotina fungi.</title>
        <authorList>
            <person name="Reynolds N.K."/>
            <person name="Stajich J.E."/>
            <person name="Barry K."/>
            <person name="Grigoriev I.V."/>
            <person name="Crous P."/>
            <person name="Smith M.E."/>
        </authorList>
    </citation>
    <scope>NUCLEOTIDE SEQUENCE</scope>
    <source>
        <strain evidence="1">NRRL 5244</strain>
    </source>
</reference>
<name>A0ACC1J357_9FUNG</name>
<dbReference type="Proteomes" id="UP001150603">
    <property type="component" value="Unassembled WGS sequence"/>
</dbReference>
<protein>
    <submittedName>
        <fullName evidence="1">Uncharacterized protein</fullName>
    </submittedName>
</protein>
<evidence type="ECO:0000313" key="1">
    <source>
        <dbReference type="EMBL" id="KAJ1935950.1"/>
    </source>
</evidence>